<keyword evidence="5" id="KW-0175">Coiled coil</keyword>
<gene>
    <name evidence="8" type="ORF">GCM10008905_18020</name>
</gene>
<dbReference type="PRINTS" id="PR00207">
    <property type="entry name" value="FLAGELLIN"/>
</dbReference>
<evidence type="ECO:0000256" key="4">
    <source>
        <dbReference type="RuleBase" id="RU362073"/>
    </source>
</evidence>
<dbReference type="EMBL" id="BAAACF010000001">
    <property type="protein sequence ID" value="GAA0724311.1"/>
    <property type="molecule type" value="Genomic_DNA"/>
</dbReference>
<dbReference type="InterPro" id="IPR046358">
    <property type="entry name" value="Flagellin_C"/>
</dbReference>
<feature type="coiled-coil region" evidence="5">
    <location>
        <begin position="200"/>
        <end position="234"/>
    </location>
</feature>
<accession>A0ABN1IZ35</accession>
<evidence type="ECO:0000256" key="1">
    <source>
        <dbReference type="ARBA" id="ARBA00005709"/>
    </source>
</evidence>
<dbReference type="Pfam" id="PF00669">
    <property type="entry name" value="Flagellin_N"/>
    <property type="match status" value="1"/>
</dbReference>
<sequence>MIINHNLNAMNSHRQMGVNVGSAAKSMEKLSSGLRINRAGDDAAGLSISEKMRGQIRGLNQASRNAQDGISLIQTAEGALNESHAIVQRMRELAVQSSTGTLETDDRDQLDLEYQELVGELDRIAEKTQFNGKDVLASSQTIAIQVGANASQTIDIKLTKNDSATLLAAVGDLKTASKSQIEIKALDTAIKTLNTNRATLGATQNRLEHTIKNLDNASENLQAAESRIRDVDMAKEMMEYTKNNILQQASQAMLAQANQAPQGVLQLLR</sequence>
<dbReference type="PANTHER" id="PTHR42792">
    <property type="entry name" value="FLAGELLIN"/>
    <property type="match status" value="1"/>
</dbReference>
<evidence type="ECO:0000313" key="8">
    <source>
        <dbReference type="EMBL" id="GAA0724311.1"/>
    </source>
</evidence>
<comment type="function">
    <text evidence="4">Flagellin is the subunit protein which polymerizes to form the filaments of bacterial flagella.</text>
</comment>
<evidence type="ECO:0000256" key="3">
    <source>
        <dbReference type="ARBA" id="ARBA00023143"/>
    </source>
</evidence>
<name>A0ABN1IZ35_9CLOT</name>
<dbReference type="PANTHER" id="PTHR42792:SF2">
    <property type="entry name" value="FLAGELLIN"/>
    <property type="match status" value="1"/>
</dbReference>
<keyword evidence="8" id="KW-0282">Flagellum</keyword>
<feature type="domain" description="Flagellin C-terminal" evidence="7">
    <location>
        <begin position="183"/>
        <end position="268"/>
    </location>
</feature>
<keyword evidence="8" id="KW-0966">Cell projection</keyword>
<comment type="similarity">
    <text evidence="1 4">Belongs to the bacterial flagellin family.</text>
</comment>
<comment type="subcellular location">
    <subcellularLocation>
        <location evidence="4">Secreted</location>
    </subcellularLocation>
    <subcellularLocation>
        <location evidence="4">Bacterial flagellum</location>
    </subcellularLocation>
</comment>
<dbReference type="InterPro" id="IPR042187">
    <property type="entry name" value="Flagellin_C_sub2"/>
</dbReference>
<feature type="domain" description="Flagellin N-terminal" evidence="6">
    <location>
        <begin position="3"/>
        <end position="141"/>
    </location>
</feature>
<evidence type="ECO:0000256" key="5">
    <source>
        <dbReference type="SAM" id="Coils"/>
    </source>
</evidence>
<keyword evidence="8" id="KW-0969">Cilium</keyword>
<evidence type="ECO:0000259" key="7">
    <source>
        <dbReference type="Pfam" id="PF00700"/>
    </source>
</evidence>
<dbReference type="Pfam" id="PF00700">
    <property type="entry name" value="Flagellin_C"/>
    <property type="match status" value="1"/>
</dbReference>
<dbReference type="InterPro" id="IPR001492">
    <property type="entry name" value="Flagellin"/>
</dbReference>
<comment type="caution">
    <text evidence="8">The sequence shown here is derived from an EMBL/GenBank/DDBJ whole genome shotgun (WGS) entry which is preliminary data.</text>
</comment>
<dbReference type="Gene3D" id="6.10.10.10">
    <property type="entry name" value="Flagellar export chaperone, C-terminal domain"/>
    <property type="match status" value="1"/>
</dbReference>
<evidence type="ECO:0000259" key="6">
    <source>
        <dbReference type="Pfam" id="PF00669"/>
    </source>
</evidence>
<keyword evidence="3 4" id="KW-0975">Bacterial flagellum</keyword>
<protein>
    <recommendedName>
        <fullName evidence="2 4">Flagellin</fullName>
    </recommendedName>
</protein>
<organism evidence="8 9">
    <name type="scientific">Clostridium malenominatum</name>
    <dbReference type="NCBI Taxonomy" id="1539"/>
    <lineage>
        <taxon>Bacteria</taxon>
        <taxon>Bacillati</taxon>
        <taxon>Bacillota</taxon>
        <taxon>Clostridia</taxon>
        <taxon>Eubacteriales</taxon>
        <taxon>Clostridiaceae</taxon>
        <taxon>Clostridium</taxon>
    </lineage>
</organism>
<proteinExistence type="inferred from homology"/>
<evidence type="ECO:0000256" key="2">
    <source>
        <dbReference type="ARBA" id="ARBA00020110"/>
    </source>
</evidence>
<keyword evidence="4" id="KW-0964">Secreted</keyword>
<dbReference type="RefSeq" id="WP_343768972.1">
    <property type="nucleotide sequence ID" value="NZ_BAAACF010000001.1"/>
</dbReference>
<dbReference type="Gene3D" id="1.20.1330.10">
    <property type="entry name" value="f41 fragment of flagellin, N-terminal domain"/>
    <property type="match status" value="1"/>
</dbReference>
<dbReference type="Proteomes" id="UP001500339">
    <property type="component" value="Unassembled WGS sequence"/>
</dbReference>
<keyword evidence="9" id="KW-1185">Reference proteome</keyword>
<evidence type="ECO:0000313" key="9">
    <source>
        <dbReference type="Proteomes" id="UP001500339"/>
    </source>
</evidence>
<dbReference type="InterPro" id="IPR001029">
    <property type="entry name" value="Flagellin_N"/>
</dbReference>
<dbReference type="SUPFAM" id="SSF64518">
    <property type="entry name" value="Phase 1 flagellin"/>
    <property type="match status" value="1"/>
</dbReference>
<reference evidence="8 9" key="1">
    <citation type="journal article" date="2019" name="Int. J. Syst. Evol. Microbiol.">
        <title>The Global Catalogue of Microorganisms (GCM) 10K type strain sequencing project: providing services to taxonomists for standard genome sequencing and annotation.</title>
        <authorList>
            <consortium name="The Broad Institute Genomics Platform"/>
            <consortium name="The Broad Institute Genome Sequencing Center for Infectious Disease"/>
            <person name="Wu L."/>
            <person name="Ma J."/>
        </authorList>
    </citation>
    <scope>NUCLEOTIDE SEQUENCE [LARGE SCALE GENOMIC DNA]</scope>
    <source>
        <strain evidence="8 9">JCM 1405</strain>
    </source>
</reference>